<comment type="caution">
    <text evidence="2">The sequence shown here is derived from an EMBL/GenBank/DDBJ whole genome shotgun (WGS) entry which is preliminary data.</text>
</comment>
<name>A0AA88SJC1_CHASR</name>
<gene>
    <name evidence="2" type="ORF">Q5P01_015951</name>
</gene>
<feature type="compositionally biased region" description="Acidic residues" evidence="1">
    <location>
        <begin position="160"/>
        <end position="171"/>
    </location>
</feature>
<accession>A0AA88SJC1</accession>
<organism evidence="2 3">
    <name type="scientific">Channa striata</name>
    <name type="common">Snakehead murrel</name>
    <name type="synonym">Ophicephalus striatus</name>
    <dbReference type="NCBI Taxonomy" id="64152"/>
    <lineage>
        <taxon>Eukaryota</taxon>
        <taxon>Metazoa</taxon>
        <taxon>Chordata</taxon>
        <taxon>Craniata</taxon>
        <taxon>Vertebrata</taxon>
        <taxon>Euteleostomi</taxon>
        <taxon>Actinopterygii</taxon>
        <taxon>Neopterygii</taxon>
        <taxon>Teleostei</taxon>
        <taxon>Neoteleostei</taxon>
        <taxon>Acanthomorphata</taxon>
        <taxon>Anabantaria</taxon>
        <taxon>Anabantiformes</taxon>
        <taxon>Channoidei</taxon>
        <taxon>Channidae</taxon>
        <taxon>Channa</taxon>
    </lineage>
</organism>
<feature type="region of interest" description="Disordered" evidence="1">
    <location>
        <begin position="209"/>
        <end position="256"/>
    </location>
</feature>
<feature type="compositionally biased region" description="Basic residues" evidence="1">
    <location>
        <begin position="240"/>
        <end position="256"/>
    </location>
</feature>
<feature type="region of interest" description="Disordered" evidence="1">
    <location>
        <begin position="103"/>
        <end position="181"/>
    </location>
</feature>
<feature type="region of interest" description="Disordered" evidence="1">
    <location>
        <begin position="1"/>
        <end position="32"/>
    </location>
</feature>
<sequence length="256" mass="30038">MKKKRTIQRKNQTRGMKRKEDEDEEEEEMERKLAELKAEEVAELKRKKKKLLKERRKQRERVELKMDLPGVSIADTNDSSLFSLGNIKKQKVLADLSKGDMQAADTLAEEEDDLHLSEEEDDEADKMSLASDLDEEDLEEVEQRQKELEKKAPKKKVQFAEEEDEEDEGQEESGLLVELEGKDVKKERETNLWFSKGIFSEIDLEGDAESELKQTEWLQNKQTVGKGRKRKAEEEEKAHSRGKLLSQRKKRRDHRR</sequence>
<protein>
    <submittedName>
        <fullName evidence="2">Uncharacterized protein</fullName>
    </submittedName>
</protein>
<feature type="compositionally biased region" description="Basic residues" evidence="1">
    <location>
        <begin position="1"/>
        <end position="17"/>
    </location>
</feature>
<feature type="compositionally biased region" description="Basic and acidic residues" evidence="1">
    <location>
        <begin position="141"/>
        <end position="151"/>
    </location>
</feature>
<dbReference type="EMBL" id="JAUPFM010000012">
    <property type="protein sequence ID" value="KAK2835467.1"/>
    <property type="molecule type" value="Genomic_DNA"/>
</dbReference>
<evidence type="ECO:0000313" key="3">
    <source>
        <dbReference type="Proteomes" id="UP001187415"/>
    </source>
</evidence>
<dbReference type="AlphaFoldDB" id="A0AA88SJC1"/>
<keyword evidence="3" id="KW-1185">Reference proteome</keyword>
<proteinExistence type="predicted"/>
<dbReference type="Proteomes" id="UP001187415">
    <property type="component" value="Unassembled WGS sequence"/>
</dbReference>
<evidence type="ECO:0000256" key="1">
    <source>
        <dbReference type="SAM" id="MobiDB-lite"/>
    </source>
</evidence>
<reference evidence="2" key="1">
    <citation type="submission" date="2023-07" db="EMBL/GenBank/DDBJ databases">
        <title>Chromosome-level Genome Assembly of Striped Snakehead (Channa striata).</title>
        <authorList>
            <person name="Liu H."/>
        </authorList>
    </citation>
    <scope>NUCLEOTIDE SEQUENCE</scope>
    <source>
        <strain evidence="2">Gz</strain>
        <tissue evidence="2">Muscle</tissue>
    </source>
</reference>
<evidence type="ECO:0000313" key="2">
    <source>
        <dbReference type="EMBL" id="KAK2835467.1"/>
    </source>
</evidence>
<feature type="compositionally biased region" description="Acidic residues" evidence="1">
    <location>
        <begin position="107"/>
        <end position="124"/>
    </location>
</feature>